<keyword evidence="4" id="KW-1185">Reference proteome</keyword>
<comment type="caution">
    <text evidence="2">The sequence shown here is derived from an EMBL/GenBank/DDBJ whole genome shotgun (WGS) entry which is preliminary data.</text>
</comment>
<sequence length="510" mass="59036">MGIVTVSVSVLTNELHTIPLLILNCNQLFKFQDFNFRQHFQYANCFKFLEEQEFQFTDYNEIYEDNEISLNNTLDYNQNHNINFNVESQQITAQITTEVSPDENNNQISKILQKISINHTINNTLCNVSVTCCAIIGLGISLKNTKHGINIQQLYSNKHQFEFNPINTININCSGSVSTKVQYEALYLALLNIIQNYSKSYNQQIQFSEKDLRCPFLINSEFISINRQQELEQIYNDYINENDISQYDKQDIEQSIAYNYVFNTQTSNNNQNMFCYMYPNISAEEQAQRFIPFMRSQMIQFKNVMRNYNKTFDVDAVILGYGAHLHDIDQRANSFLANFILCVCAASFLISIAFLLSIINSTALLIYFSLVFLFSTSIIKLVYCAIEIQNINPFLYIFNTVVSMILVTSSMSVILLKLRTQFLQNRNIKQALASVLDQIYSQIQTNFMIVVTSWLLFLSDVEIVNQFGYILFFDGIIMTLFVVPFGFVSLFCLYSHIGLWPYKKLVALGE</sequence>
<evidence type="ECO:0008006" key="5">
    <source>
        <dbReference type="Google" id="ProtNLM"/>
    </source>
</evidence>
<name>A0AA86PP27_9EUKA</name>
<keyword evidence="1" id="KW-0812">Transmembrane</keyword>
<evidence type="ECO:0000313" key="2">
    <source>
        <dbReference type="EMBL" id="CAI9943740.1"/>
    </source>
</evidence>
<reference evidence="2" key="1">
    <citation type="submission" date="2023-06" db="EMBL/GenBank/DDBJ databases">
        <authorList>
            <person name="Kurt Z."/>
        </authorList>
    </citation>
    <scope>NUCLEOTIDE SEQUENCE</scope>
</reference>
<evidence type="ECO:0000313" key="4">
    <source>
        <dbReference type="Proteomes" id="UP001642409"/>
    </source>
</evidence>
<feature type="transmembrane region" description="Helical" evidence="1">
    <location>
        <begin position="439"/>
        <end position="457"/>
    </location>
</feature>
<accession>A0AA86PP27</accession>
<protein>
    <recommendedName>
        <fullName evidence="5">Transmembrane protein</fullName>
    </recommendedName>
</protein>
<gene>
    <name evidence="2" type="ORF">HINF_LOCUS31385</name>
    <name evidence="3" type="ORF">HINF_LOCUS41602</name>
</gene>
<keyword evidence="1" id="KW-0472">Membrane</keyword>
<evidence type="ECO:0000256" key="1">
    <source>
        <dbReference type="SAM" id="Phobius"/>
    </source>
</evidence>
<feature type="transmembrane region" description="Helical" evidence="1">
    <location>
        <begin position="395"/>
        <end position="418"/>
    </location>
</feature>
<dbReference type="EMBL" id="CAXDID020000167">
    <property type="protein sequence ID" value="CAL6046181.1"/>
    <property type="molecule type" value="Genomic_DNA"/>
</dbReference>
<dbReference type="EMBL" id="CATOUU010000718">
    <property type="protein sequence ID" value="CAI9943740.1"/>
    <property type="molecule type" value="Genomic_DNA"/>
</dbReference>
<proteinExistence type="predicted"/>
<feature type="transmembrane region" description="Helical" evidence="1">
    <location>
        <begin position="335"/>
        <end position="356"/>
    </location>
</feature>
<feature type="transmembrane region" description="Helical" evidence="1">
    <location>
        <begin position="469"/>
        <end position="494"/>
    </location>
</feature>
<keyword evidence="1" id="KW-1133">Transmembrane helix</keyword>
<dbReference type="AlphaFoldDB" id="A0AA86PP27"/>
<organism evidence="2">
    <name type="scientific">Hexamita inflata</name>
    <dbReference type="NCBI Taxonomy" id="28002"/>
    <lineage>
        <taxon>Eukaryota</taxon>
        <taxon>Metamonada</taxon>
        <taxon>Diplomonadida</taxon>
        <taxon>Hexamitidae</taxon>
        <taxon>Hexamitinae</taxon>
        <taxon>Hexamita</taxon>
    </lineage>
</organism>
<feature type="transmembrane region" description="Helical" evidence="1">
    <location>
        <begin position="363"/>
        <end position="383"/>
    </location>
</feature>
<evidence type="ECO:0000313" key="3">
    <source>
        <dbReference type="EMBL" id="CAL6046181.1"/>
    </source>
</evidence>
<dbReference type="Proteomes" id="UP001642409">
    <property type="component" value="Unassembled WGS sequence"/>
</dbReference>
<reference evidence="3 4" key="2">
    <citation type="submission" date="2024-07" db="EMBL/GenBank/DDBJ databases">
        <authorList>
            <person name="Akdeniz Z."/>
        </authorList>
    </citation>
    <scope>NUCLEOTIDE SEQUENCE [LARGE SCALE GENOMIC DNA]</scope>
</reference>